<proteinExistence type="predicted"/>
<evidence type="ECO:0000313" key="2">
    <source>
        <dbReference type="Proteomes" id="UP001597188"/>
    </source>
</evidence>
<sequence>MNKIKKIAKKFYSDTRYFSISLAILHFKETLTRYTAYKMPAKDYLKKDNIVLTYLSEKYNEVVLDEAHYPLEKQDENRRIWVFWYQGESSMPPIVRETYRSIKANANGHEVVLITKLNIDTYIDVPSIIKKRVLNKNITLAQYSDIIRACLLSQYGGLWMDATVLVTRTIPEEVFEVPFFTIANAQDQKNPLFYISVAHLRWTTYVFGGSPHNPLFEYMRSVLIAYNSTEESLIDYLLIDYVIELAWRQSDVVKSMFENVSLSNQNKEELVHRLDATFPDEITRKLLFSSTQFFKLSYKRKLQANSKRQTNYKLLVEQTFLKAYGVGDGL</sequence>
<dbReference type="Pfam" id="PF05704">
    <property type="entry name" value="Caps_synth"/>
    <property type="match status" value="1"/>
</dbReference>
<keyword evidence="2" id="KW-1185">Reference proteome</keyword>
<dbReference type="EMBL" id="JBHTOJ010000031">
    <property type="protein sequence ID" value="MFD1421207.1"/>
    <property type="molecule type" value="Genomic_DNA"/>
</dbReference>
<dbReference type="SUPFAM" id="SSF53448">
    <property type="entry name" value="Nucleotide-diphospho-sugar transferases"/>
    <property type="match status" value="1"/>
</dbReference>
<name>A0ABW4C3C9_9LACO</name>
<dbReference type="InterPro" id="IPR029044">
    <property type="entry name" value="Nucleotide-diphossugar_trans"/>
</dbReference>
<protein>
    <submittedName>
        <fullName evidence="1">Capsular polysaccharide synthesis protein</fullName>
    </submittedName>
</protein>
<organism evidence="1 2">
    <name type="scientific">Lactiplantibacillus songbeiensis</name>
    <dbReference type="NCBI Taxonomy" id="2559920"/>
    <lineage>
        <taxon>Bacteria</taxon>
        <taxon>Bacillati</taxon>
        <taxon>Bacillota</taxon>
        <taxon>Bacilli</taxon>
        <taxon>Lactobacillales</taxon>
        <taxon>Lactobacillaceae</taxon>
        <taxon>Lactiplantibacillus</taxon>
    </lineage>
</organism>
<evidence type="ECO:0000313" key="1">
    <source>
        <dbReference type="EMBL" id="MFD1421207.1"/>
    </source>
</evidence>
<gene>
    <name evidence="1" type="ORF">ACFQ5L_09680</name>
</gene>
<accession>A0ABW4C3C9</accession>
<dbReference type="Gene3D" id="3.90.550.20">
    <property type="match status" value="1"/>
</dbReference>
<dbReference type="InterPro" id="IPR008441">
    <property type="entry name" value="AfumC-like_glycosyl_Trfase"/>
</dbReference>
<comment type="caution">
    <text evidence="1">The sequence shown here is derived from an EMBL/GenBank/DDBJ whole genome shotgun (WGS) entry which is preliminary data.</text>
</comment>
<dbReference type="Proteomes" id="UP001597188">
    <property type="component" value="Unassembled WGS sequence"/>
</dbReference>
<dbReference type="RefSeq" id="WP_137636320.1">
    <property type="nucleotide sequence ID" value="NZ_BJDL01000042.1"/>
</dbReference>
<reference evidence="2" key="1">
    <citation type="journal article" date="2019" name="Int. J. Syst. Evol. Microbiol.">
        <title>The Global Catalogue of Microorganisms (GCM) 10K type strain sequencing project: providing services to taxonomists for standard genome sequencing and annotation.</title>
        <authorList>
            <consortium name="The Broad Institute Genomics Platform"/>
            <consortium name="The Broad Institute Genome Sequencing Center for Infectious Disease"/>
            <person name="Wu L."/>
            <person name="Ma J."/>
        </authorList>
    </citation>
    <scope>NUCLEOTIDE SEQUENCE [LARGE SCALE GENOMIC DNA]</scope>
    <source>
        <strain evidence="2">CCM 8931</strain>
    </source>
</reference>